<organism evidence="2">
    <name type="scientific">sediment metagenome</name>
    <dbReference type="NCBI Taxonomy" id="749907"/>
    <lineage>
        <taxon>unclassified sequences</taxon>
        <taxon>metagenomes</taxon>
        <taxon>ecological metagenomes</taxon>
    </lineage>
</organism>
<reference evidence="2" key="2">
    <citation type="journal article" date="2011" name="Microb. Ecol.">
        <title>Taxonomic and Functional Metagenomic Profiling of the Microbial Community in the Anoxic Sediment of a Sub-saline Shallow Lake (Laguna de Carrizo, Central Spain).</title>
        <authorList>
            <person name="Ferrer M."/>
            <person name="Guazzaroni M.E."/>
            <person name="Richter M."/>
            <person name="Garcia-Salamanca A."/>
            <person name="Yarza P."/>
            <person name="Suarez-Suarez A."/>
            <person name="Solano J."/>
            <person name="Alcaide M."/>
            <person name="van Dillewijn P."/>
            <person name="Molina-Henares M.A."/>
            <person name="Lopez-Cortes N."/>
            <person name="Al-Ramahi Y."/>
            <person name="Guerrero C."/>
            <person name="Acosta A."/>
            <person name="de Eugenio L.I."/>
            <person name="Martinez V."/>
            <person name="Marques S."/>
            <person name="Rojo F."/>
            <person name="Santero E."/>
            <person name="Genilloud O."/>
            <person name="Perez-Perez J."/>
            <person name="Rossello-Mora R."/>
            <person name="Ramos J.L."/>
        </authorList>
    </citation>
    <scope>NUCLEOTIDE SEQUENCE</scope>
</reference>
<evidence type="ECO:0000259" key="1">
    <source>
        <dbReference type="Pfam" id="PF12728"/>
    </source>
</evidence>
<evidence type="ECO:0000313" key="2">
    <source>
        <dbReference type="EMBL" id="EFK95042.1"/>
    </source>
</evidence>
<protein>
    <submittedName>
        <fullName evidence="2">MerR family regulatory protein</fullName>
    </submittedName>
</protein>
<accession>D9PN22</accession>
<name>D9PN22_9ZZZZ</name>
<dbReference type="Gene3D" id="1.10.238.160">
    <property type="match status" value="1"/>
</dbReference>
<proteinExistence type="predicted"/>
<dbReference type="NCBIfam" id="TIGR01764">
    <property type="entry name" value="excise"/>
    <property type="match status" value="1"/>
</dbReference>
<comment type="caution">
    <text evidence="2">The sequence shown here is derived from an EMBL/GenBank/DDBJ whole genome shotgun (WGS) entry which is preliminary data.</text>
</comment>
<gene>
    <name evidence="2" type="ORF">LDC_2951</name>
</gene>
<dbReference type="Pfam" id="PF12728">
    <property type="entry name" value="HTH_17"/>
    <property type="match status" value="1"/>
</dbReference>
<dbReference type="AlphaFoldDB" id="D9PN22"/>
<dbReference type="InterPro" id="IPR041657">
    <property type="entry name" value="HTH_17"/>
</dbReference>
<reference evidence="2" key="1">
    <citation type="submission" date="2010-07" db="EMBL/GenBank/DDBJ databases">
        <authorList>
            <consortium name="CONSOLIDER consortium CSD2007-00005"/>
            <person name="Guazzaroni M.-E."/>
            <person name="Richter M."/>
            <person name="Garcia-Salamanca A."/>
            <person name="Yarza P."/>
            <person name="Ferrer M."/>
        </authorList>
    </citation>
    <scope>NUCLEOTIDE SEQUENCE</scope>
</reference>
<sequence>MEFPIMEENRSEEKKDIVSAKEVMDVIELSSYLGIGKSKIYQLIQQKTIPASKIGRQYRFSKTVIDNWLKESLITKETLQYSLDKLLKKSKEGEPNK</sequence>
<feature type="domain" description="Helix-turn-helix" evidence="1">
    <location>
        <begin position="24"/>
        <end position="71"/>
    </location>
</feature>
<dbReference type="GO" id="GO:0003677">
    <property type="term" value="F:DNA binding"/>
    <property type="evidence" value="ECO:0007669"/>
    <property type="project" value="InterPro"/>
</dbReference>
<dbReference type="EMBL" id="ADZX01000910">
    <property type="protein sequence ID" value="EFK95042.1"/>
    <property type="molecule type" value="Genomic_DNA"/>
</dbReference>
<dbReference type="InterPro" id="IPR010093">
    <property type="entry name" value="SinI_DNA-bd"/>
</dbReference>